<gene>
    <name evidence="9" type="primary">secE</name>
    <name evidence="9" type="ORF">EM20IM_08930</name>
</gene>
<dbReference type="InterPro" id="IPR038379">
    <property type="entry name" value="SecE_sf"/>
</dbReference>
<evidence type="ECO:0000256" key="4">
    <source>
        <dbReference type="ARBA" id="ARBA00022927"/>
    </source>
</evidence>
<comment type="subcellular location">
    <subcellularLocation>
        <location evidence="1">Membrane</location>
    </subcellularLocation>
</comment>
<keyword evidence="10" id="KW-1185">Reference proteome</keyword>
<evidence type="ECO:0000256" key="3">
    <source>
        <dbReference type="ARBA" id="ARBA00022692"/>
    </source>
</evidence>
<dbReference type="Gene3D" id="1.20.5.1030">
    <property type="entry name" value="Preprotein translocase secy subunit"/>
    <property type="match status" value="1"/>
</dbReference>
<keyword evidence="3 8" id="KW-0812">Transmembrane</keyword>
<keyword evidence="7 8" id="KW-0472">Membrane</keyword>
<dbReference type="Proteomes" id="UP000663088">
    <property type="component" value="Chromosome"/>
</dbReference>
<evidence type="ECO:0000256" key="5">
    <source>
        <dbReference type="ARBA" id="ARBA00022989"/>
    </source>
</evidence>
<dbReference type="InterPro" id="IPR001901">
    <property type="entry name" value="Translocase_SecE/Sec61-g"/>
</dbReference>
<organism evidence="9 10">
    <name type="scientific">Candidatus Methylacidiphilum infernorum</name>
    <dbReference type="NCBI Taxonomy" id="511746"/>
    <lineage>
        <taxon>Bacteria</taxon>
        <taxon>Pseudomonadati</taxon>
        <taxon>Verrucomicrobiota</taxon>
        <taxon>Methylacidiphilae</taxon>
        <taxon>Methylacidiphilales</taxon>
        <taxon>Methylacidiphilaceae</taxon>
        <taxon>Methylacidiphilum (ex Ratnadevi et al. 2023)</taxon>
    </lineage>
</organism>
<feature type="transmembrane region" description="Helical" evidence="8">
    <location>
        <begin position="70"/>
        <end position="94"/>
    </location>
</feature>
<evidence type="ECO:0000256" key="8">
    <source>
        <dbReference type="SAM" id="Phobius"/>
    </source>
</evidence>
<dbReference type="InterPro" id="IPR005807">
    <property type="entry name" value="SecE_bac"/>
</dbReference>
<sequence>MKMPVSWIEIVYIVFLVLSTGLLVWVWKKKGSFIKAFIGEVVVELKKCSWPWDPKEKGIRKYKELIDSTLAVTIYSIILAAVVTSADFILVRLINFLTTLHF</sequence>
<accession>A0ABX7PUL2</accession>
<keyword evidence="2" id="KW-0813">Transport</keyword>
<dbReference type="NCBIfam" id="TIGR00964">
    <property type="entry name" value="secE_bact"/>
    <property type="match status" value="1"/>
</dbReference>
<reference evidence="9 10" key="1">
    <citation type="submission" date="2020-12" db="EMBL/GenBank/DDBJ databases">
        <authorList>
            <person name="Awala S.I."/>
            <person name="Gwak J.-H."/>
            <person name="Kim S.-J."/>
            <person name="Rhee S.-K."/>
        </authorList>
    </citation>
    <scope>NUCLEOTIDE SEQUENCE [LARGE SCALE GENOMIC DNA]</scope>
    <source>
        <strain evidence="9 10">IT5</strain>
    </source>
</reference>
<feature type="transmembrane region" description="Helical" evidence="8">
    <location>
        <begin position="6"/>
        <end position="27"/>
    </location>
</feature>
<keyword evidence="4" id="KW-0653">Protein transport</keyword>
<protein>
    <submittedName>
        <fullName evidence="9">Preprotein translocase subunit SecE</fullName>
    </submittedName>
</protein>
<evidence type="ECO:0000256" key="2">
    <source>
        <dbReference type="ARBA" id="ARBA00022448"/>
    </source>
</evidence>
<name>A0ABX7PUL2_9BACT</name>
<dbReference type="Pfam" id="PF00584">
    <property type="entry name" value="SecE"/>
    <property type="match status" value="1"/>
</dbReference>
<keyword evidence="6" id="KW-0811">Translocation</keyword>
<keyword evidence="5 8" id="KW-1133">Transmembrane helix</keyword>
<dbReference type="EMBL" id="CP065956">
    <property type="protein sequence ID" value="QSR86592.1"/>
    <property type="molecule type" value="Genomic_DNA"/>
</dbReference>
<evidence type="ECO:0000313" key="9">
    <source>
        <dbReference type="EMBL" id="QSR86592.1"/>
    </source>
</evidence>
<evidence type="ECO:0000256" key="7">
    <source>
        <dbReference type="ARBA" id="ARBA00023136"/>
    </source>
</evidence>
<evidence type="ECO:0000313" key="10">
    <source>
        <dbReference type="Proteomes" id="UP000663088"/>
    </source>
</evidence>
<proteinExistence type="predicted"/>
<evidence type="ECO:0000256" key="1">
    <source>
        <dbReference type="ARBA" id="ARBA00004370"/>
    </source>
</evidence>
<evidence type="ECO:0000256" key="6">
    <source>
        <dbReference type="ARBA" id="ARBA00023010"/>
    </source>
</evidence>